<keyword evidence="2" id="KW-1185">Reference proteome</keyword>
<reference evidence="1 2" key="1">
    <citation type="submission" date="2021-12" db="EMBL/GenBank/DDBJ databases">
        <title>Genome sequence of Kibdelosporangium philippinense ATCC 49844.</title>
        <authorList>
            <person name="Fedorov E.A."/>
            <person name="Omeragic M."/>
            <person name="Shalygina K.F."/>
            <person name="Maclea K.S."/>
        </authorList>
    </citation>
    <scope>NUCLEOTIDE SEQUENCE [LARGE SCALE GENOMIC DNA]</scope>
    <source>
        <strain evidence="1 2">ATCC 49844</strain>
    </source>
</reference>
<evidence type="ECO:0000313" key="2">
    <source>
        <dbReference type="Proteomes" id="UP001521150"/>
    </source>
</evidence>
<protein>
    <submittedName>
        <fullName evidence="1">Uncharacterized protein</fullName>
    </submittedName>
</protein>
<dbReference type="EMBL" id="JAJVCN010000002">
    <property type="protein sequence ID" value="MCE7006969.1"/>
    <property type="molecule type" value="Genomic_DNA"/>
</dbReference>
<dbReference type="Proteomes" id="UP001521150">
    <property type="component" value="Unassembled WGS sequence"/>
</dbReference>
<accession>A0ABS8ZHW9</accession>
<name>A0ABS8ZHW9_9PSEU</name>
<organism evidence="1 2">
    <name type="scientific">Kibdelosporangium philippinense</name>
    <dbReference type="NCBI Taxonomy" id="211113"/>
    <lineage>
        <taxon>Bacteria</taxon>
        <taxon>Bacillati</taxon>
        <taxon>Actinomycetota</taxon>
        <taxon>Actinomycetes</taxon>
        <taxon>Pseudonocardiales</taxon>
        <taxon>Pseudonocardiaceae</taxon>
        <taxon>Kibdelosporangium</taxon>
    </lineage>
</organism>
<proteinExistence type="predicted"/>
<comment type="caution">
    <text evidence="1">The sequence shown here is derived from an EMBL/GenBank/DDBJ whole genome shotgun (WGS) entry which is preliminary data.</text>
</comment>
<sequence>MWAAAECQPILDHLADVNTLVRRITEVDESLRDNAKKSVLYNVKLAAFATADAEWTLIGTRTALSRCTAFTSTGTEGAVAMQVANHHATVALGDDALAVDVTGLNGGTTYRFNYVALVSWSVAAVSSGLLAVRVPFHSTTTLMLASALVFAMTTPAPATNFAPTSTVSLSGLRGMSASVLTADTSTRRRPARRDSKVVVSCSSRPMGARPVSSAASTRTVSPVSVGIERYSVMSSPG</sequence>
<evidence type="ECO:0000313" key="1">
    <source>
        <dbReference type="EMBL" id="MCE7006969.1"/>
    </source>
</evidence>
<gene>
    <name evidence="1" type="ORF">LWC34_29685</name>
</gene>